<dbReference type="InParanoid" id="A0A2K1YE60"/>
<accession>A0A2K1YE60</accession>
<protein>
    <submittedName>
        <fullName evidence="1">Uncharacterized protein</fullName>
    </submittedName>
</protein>
<organism evidence="1 2">
    <name type="scientific">Populus trichocarpa</name>
    <name type="common">Western balsam poplar</name>
    <name type="synonym">Populus balsamifera subsp. trichocarpa</name>
    <dbReference type="NCBI Taxonomy" id="3694"/>
    <lineage>
        <taxon>Eukaryota</taxon>
        <taxon>Viridiplantae</taxon>
        <taxon>Streptophyta</taxon>
        <taxon>Embryophyta</taxon>
        <taxon>Tracheophyta</taxon>
        <taxon>Spermatophyta</taxon>
        <taxon>Magnoliopsida</taxon>
        <taxon>eudicotyledons</taxon>
        <taxon>Gunneridae</taxon>
        <taxon>Pentapetalae</taxon>
        <taxon>rosids</taxon>
        <taxon>fabids</taxon>
        <taxon>Malpighiales</taxon>
        <taxon>Salicaceae</taxon>
        <taxon>Saliceae</taxon>
        <taxon>Populus</taxon>
    </lineage>
</organism>
<proteinExistence type="predicted"/>
<keyword evidence="2" id="KW-1185">Reference proteome</keyword>
<evidence type="ECO:0000313" key="2">
    <source>
        <dbReference type="Proteomes" id="UP000006729"/>
    </source>
</evidence>
<dbReference type="EMBL" id="CM009300">
    <property type="protein sequence ID" value="PNT11313.1"/>
    <property type="molecule type" value="Genomic_DNA"/>
</dbReference>
<reference evidence="1 2" key="1">
    <citation type="journal article" date="2006" name="Science">
        <title>The genome of black cottonwood, Populus trichocarpa (Torr. &amp; Gray).</title>
        <authorList>
            <person name="Tuskan G.A."/>
            <person name="Difazio S."/>
            <person name="Jansson S."/>
            <person name="Bohlmann J."/>
            <person name="Grigoriev I."/>
            <person name="Hellsten U."/>
            <person name="Putnam N."/>
            <person name="Ralph S."/>
            <person name="Rombauts S."/>
            <person name="Salamov A."/>
            <person name="Schein J."/>
            <person name="Sterck L."/>
            <person name="Aerts A."/>
            <person name="Bhalerao R.R."/>
            <person name="Bhalerao R.P."/>
            <person name="Blaudez D."/>
            <person name="Boerjan W."/>
            <person name="Brun A."/>
            <person name="Brunner A."/>
            <person name="Busov V."/>
            <person name="Campbell M."/>
            <person name="Carlson J."/>
            <person name="Chalot M."/>
            <person name="Chapman J."/>
            <person name="Chen G.L."/>
            <person name="Cooper D."/>
            <person name="Coutinho P.M."/>
            <person name="Couturier J."/>
            <person name="Covert S."/>
            <person name="Cronk Q."/>
            <person name="Cunningham R."/>
            <person name="Davis J."/>
            <person name="Degroeve S."/>
            <person name="Dejardin A."/>
            <person name="Depamphilis C."/>
            <person name="Detter J."/>
            <person name="Dirks B."/>
            <person name="Dubchak I."/>
            <person name="Duplessis S."/>
            <person name="Ehlting J."/>
            <person name="Ellis B."/>
            <person name="Gendler K."/>
            <person name="Goodstein D."/>
            <person name="Gribskov M."/>
            <person name="Grimwood J."/>
            <person name="Groover A."/>
            <person name="Gunter L."/>
            <person name="Hamberger B."/>
            <person name="Heinze B."/>
            <person name="Helariutta Y."/>
            <person name="Henrissat B."/>
            <person name="Holligan D."/>
            <person name="Holt R."/>
            <person name="Huang W."/>
            <person name="Islam-Faridi N."/>
            <person name="Jones S."/>
            <person name="Jones-Rhoades M."/>
            <person name="Jorgensen R."/>
            <person name="Joshi C."/>
            <person name="Kangasjarvi J."/>
            <person name="Karlsson J."/>
            <person name="Kelleher C."/>
            <person name="Kirkpatrick R."/>
            <person name="Kirst M."/>
            <person name="Kohler A."/>
            <person name="Kalluri U."/>
            <person name="Larimer F."/>
            <person name="Leebens-Mack J."/>
            <person name="Leple J.C."/>
            <person name="Locascio P."/>
            <person name="Lou Y."/>
            <person name="Lucas S."/>
            <person name="Martin F."/>
            <person name="Montanini B."/>
            <person name="Napoli C."/>
            <person name="Nelson D.R."/>
            <person name="Nelson C."/>
            <person name="Nieminen K."/>
            <person name="Nilsson O."/>
            <person name="Pereda V."/>
            <person name="Peter G."/>
            <person name="Philippe R."/>
            <person name="Pilate G."/>
            <person name="Poliakov A."/>
            <person name="Razumovskaya J."/>
            <person name="Richardson P."/>
            <person name="Rinaldi C."/>
            <person name="Ritland K."/>
            <person name="Rouze P."/>
            <person name="Ryaboy D."/>
            <person name="Schmutz J."/>
            <person name="Schrader J."/>
            <person name="Segerman B."/>
            <person name="Shin H."/>
            <person name="Siddiqui A."/>
            <person name="Sterky F."/>
            <person name="Terry A."/>
            <person name="Tsai C.J."/>
            <person name="Uberbacher E."/>
            <person name="Unneberg P."/>
            <person name="Vahala J."/>
            <person name="Wall K."/>
            <person name="Wessler S."/>
            <person name="Yang G."/>
            <person name="Yin T."/>
            <person name="Douglas C."/>
            <person name="Marra M."/>
            <person name="Sandberg G."/>
            <person name="Van de Peer Y."/>
            <person name="Rokhsar D."/>
        </authorList>
    </citation>
    <scope>NUCLEOTIDE SEQUENCE [LARGE SCALE GENOMIC DNA]</scope>
    <source>
        <strain evidence="2">cv. Nisqually</strain>
    </source>
</reference>
<dbReference type="AlphaFoldDB" id="A0A2K1YE60"/>
<evidence type="ECO:0000313" key="1">
    <source>
        <dbReference type="EMBL" id="PNT11313.1"/>
    </source>
</evidence>
<name>A0A2K1YE60_POPTR</name>
<dbReference type="Proteomes" id="UP000006729">
    <property type="component" value="Chromosome 11"/>
</dbReference>
<sequence length="82" mass="9626">MLSSRHVRNIEPDLVFHIWFSICNPYTTFMVRFCLQSLLASCRDLTTILFHHHLLELSYLSTPRDSNPQWMGGFLSSSKMLH</sequence>
<gene>
    <name evidence="1" type="ORF">POPTR_011G010900</name>
</gene>